<accession>A0ABS6AZ81</accession>
<dbReference type="EMBL" id="JAHKNI010000003">
    <property type="protein sequence ID" value="MBU3062323.1"/>
    <property type="molecule type" value="Genomic_DNA"/>
</dbReference>
<keyword evidence="2" id="KW-1185">Reference proteome</keyword>
<evidence type="ECO:0000313" key="1">
    <source>
        <dbReference type="EMBL" id="MBU3062323.1"/>
    </source>
</evidence>
<evidence type="ECO:0000313" key="2">
    <source>
        <dbReference type="Proteomes" id="UP000733379"/>
    </source>
</evidence>
<evidence type="ECO:0008006" key="3">
    <source>
        <dbReference type="Google" id="ProtNLM"/>
    </source>
</evidence>
<protein>
    <recommendedName>
        <fullName evidence="3">Abortive infection protein</fullName>
    </recommendedName>
</protein>
<dbReference type="Proteomes" id="UP000733379">
    <property type="component" value="Unassembled WGS sequence"/>
</dbReference>
<comment type="caution">
    <text evidence="1">The sequence shown here is derived from an EMBL/GenBank/DDBJ whole genome shotgun (WGS) entry which is preliminary data.</text>
</comment>
<dbReference type="SUPFAM" id="SSF51445">
    <property type="entry name" value="(Trans)glycosidases"/>
    <property type="match status" value="1"/>
</dbReference>
<sequence>MLDAKEIVMKWRGVNYDVGIEFGDRYHSRPVFDPDIARRELEIIHNDLHCNAVRISGTDPDRLTVAAQHALDLGLEVWLSPHLIDRPPQQTLDYIVRCARVAQSLRQRRDAVVFVLACELTLFMKGIIKGSTVMDRTRNPVTLGLRLKILKTHNKPLNAFLTRTCAAVREVFDGPITYAAIPIEAVDWTLFDIIGVDYYRAKRNRATYGESLTPLFSYDKPVVITEVGLCAYRGAEDKGPHGFMIVEDTPSPPGLQLNGDYVRDESLQARELTDMLAILDKAGAHGTFVFTFVTPALPHSLQPRGDLDLAGYGLVTSYSDHNGDSYPGLPWEPKESFHAVADFYRTLDDEAPGNH</sequence>
<dbReference type="RefSeq" id="WP_215917180.1">
    <property type="nucleotide sequence ID" value="NZ_JAHKNI010000003.1"/>
</dbReference>
<reference evidence="1 2" key="1">
    <citation type="submission" date="2021-06" db="EMBL/GenBank/DDBJ databases">
        <title>Actinomycetes sequencing.</title>
        <authorList>
            <person name="Shan Q."/>
        </authorList>
    </citation>
    <scope>NUCLEOTIDE SEQUENCE [LARGE SCALE GENOMIC DNA]</scope>
    <source>
        <strain evidence="1 2">NEAU-G5</strain>
    </source>
</reference>
<dbReference type="InterPro" id="IPR017853">
    <property type="entry name" value="GH"/>
</dbReference>
<name>A0ABS6AZ81_9NOCA</name>
<organism evidence="1 2">
    <name type="scientific">Nocardia albiluteola</name>
    <dbReference type="NCBI Taxonomy" id="2842303"/>
    <lineage>
        <taxon>Bacteria</taxon>
        <taxon>Bacillati</taxon>
        <taxon>Actinomycetota</taxon>
        <taxon>Actinomycetes</taxon>
        <taxon>Mycobacteriales</taxon>
        <taxon>Nocardiaceae</taxon>
        <taxon>Nocardia</taxon>
    </lineage>
</organism>
<gene>
    <name evidence="1" type="ORF">KO481_12390</name>
</gene>
<dbReference type="Gene3D" id="3.20.20.80">
    <property type="entry name" value="Glycosidases"/>
    <property type="match status" value="1"/>
</dbReference>
<proteinExistence type="predicted"/>